<sequence length="211" mass="22168">MSDETAPSAVVRRLGREYGWLLAAVGLGALVLVCSVPFVTGSGMSWNSGDPLAAPAKVAPQAGSAPAAVPEGSAGPPTSAAPTAPAAPSRTPARAGTTRPPAVRTTAPAPPRTTAPAAAPPRAPVALGPEGGPMGLWQMLRDYCARTHERDAEAQLRNGTGQAEDNWECRWERRGRQLIDMHGACRGRYGSVAFAQFSNRNDAFSWHCYRR</sequence>
<keyword evidence="2" id="KW-0472">Membrane</keyword>
<gene>
    <name evidence="3" type="ORF">RB614_12275</name>
</gene>
<feature type="transmembrane region" description="Helical" evidence="2">
    <location>
        <begin position="20"/>
        <end position="39"/>
    </location>
</feature>
<evidence type="ECO:0000256" key="2">
    <source>
        <dbReference type="SAM" id="Phobius"/>
    </source>
</evidence>
<evidence type="ECO:0000313" key="4">
    <source>
        <dbReference type="Proteomes" id="UP001230908"/>
    </source>
</evidence>
<name>A0ABU0ZGA1_9ACTN</name>
<reference evidence="3 4" key="1">
    <citation type="submission" date="2023-08" db="EMBL/GenBank/DDBJ databases">
        <title>Phytohabitans sansha sp. nov., isolated from marine sediment.</title>
        <authorList>
            <person name="Zhao Y."/>
            <person name="Yi K."/>
        </authorList>
    </citation>
    <scope>NUCLEOTIDE SEQUENCE [LARGE SCALE GENOMIC DNA]</scope>
    <source>
        <strain evidence="3 4">ZYX-F-186</strain>
    </source>
</reference>
<keyword evidence="2" id="KW-1133">Transmembrane helix</keyword>
<keyword evidence="4" id="KW-1185">Reference proteome</keyword>
<dbReference type="EMBL" id="JAVHUY010000009">
    <property type="protein sequence ID" value="MDQ7905300.1"/>
    <property type="molecule type" value="Genomic_DNA"/>
</dbReference>
<accession>A0ABU0ZGA1</accession>
<dbReference type="RefSeq" id="WP_308712571.1">
    <property type="nucleotide sequence ID" value="NZ_JAVHUY010000009.1"/>
</dbReference>
<keyword evidence="2" id="KW-0812">Transmembrane</keyword>
<organism evidence="3 4">
    <name type="scientific">Phytohabitans maris</name>
    <dbReference type="NCBI Taxonomy" id="3071409"/>
    <lineage>
        <taxon>Bacteria</taxon>
        <taxon>Bacillati</taxon>
        <taxon>Actinomycetota</taxon>
        <taxon>Actinomycetes</taxon>
        <taxon>Micromonosporales</taxon>
        <taxon>Micromonosporaceae</taxon>
    </lineage>
</organism>
<feature type="region of interest" description="Disordered" evidence="1">
    <location>
        <begin position="63"/>
        <end position="132"/>
    </location>
</feature>
<dbReference type="Proteomes" id="UP001230908">
    <property type="component" value="Unassembled WGS sequence"/>
</dbReference>
<proteinExistence type="predicted"/>
<evidence type="ECO:0000256" key="1">
    <source>
        <dbReference type="SAM" id="MobiDB-lite"/>
    </source>
</evidence>
<protein>
    <submittedName>
        <fullName evidence="3">Uncharacterized protein</fullName>
    </submittedName>
</protein>
<comment type="caution">
    <text evidence="3">The sequence shown here is derived from an EMBL/GenBank/DDBJ whole genome shotgun (WGS) entry which is preliminary data.</text>
</comment>
<feature type="compositionally biased region" description="Low complexity" evidence="1">
    <location>
        <begin position="74"/>
        <end position="107"/>
    </location>
</feature>
<evidence type="ECO:0000313" key="3">
    <source>
        <dbReference type="EMBL" id="MDQ7905300.1"/>
    </source>
</evidence>
<feature type="compositionally biased region" description="Pro residues" evidence="1">
    <location>
        <begin position="108"/>
        <end position="123"/>
    </location>
</feature>